<dbReference type="Pfam" id="PF04773">
    <property type="entry name" value="FecR"/>
    <property type="match status" value="1"/>
</dbReference>
<feature type="domain" description="Protein FecR C-terminal" evidence="3">
    <location>
        <begin position="320"/>
        <end position="387"/>
    </location>
</feature>
<dbReference type="Gene3D" id="3.55.50.30">
    <property type="match status" value="1"/>
</dbReference>
<keyword evidence="5" id="KW-1185">Reference proteome</keyword>
<keyword evidence="1" id="KW-1133">Transmembrane helix</keyword>
<feature type="transmembrane region" description="Helical" evidence="1">
    <location>
        <begin position="88"/>
        <end position="108"/>
    </location>
</feature>
<evidence type="ECO:0000313" key="5">
    <source>
        <dbReference type="Proteomes" id="UP001302374"/>
    </source>
</evidence>
<dbReference type="PANTHER" id="PTHR30273">
    <property type="entry name" value="PERIPLASMIC SIGNAL SENSOR AND SIGMA FACTOR ACTIVATOR FECR-RELATED"/>
    <property type="match status" value="1"/>
</dbReference>
<organism evidence="4 5">
    <name type="scientific">Butyricimonas paravirosa</name>
    <dbReference type="NCBI Taxonomy" id="1472417"/>
    <lineage>
        <taxon>Bacteria</taxon>
        <taxon>Pseudomonadati</taxon>
        <taxon>Bacteroidota</taxon>
        <taxon>Bacteroidia</taxon>
        <taxon>Bacteroidales</taxon>
        <taxon>Odoribacteraceae</taxon>
        <taxon>Butyricimonas</taxon>
    </lineage>
</organism>
<dbReference type="InterPro" id="IPR006860">
    <property type="entry name" value="FecR"/>
</dbReference>
<evidence type="ECO:0000313" key="4">
    <source>
        <dbReference type="EMBL" id="WOF13405.1"/>
    </source>
</evidence>
<evidence type="ECO:0000259" key="2">
    <source>
        <dbReference type="Pfam" id="PF04773"/>
    </source>
</evidence>
<dbReference type="Pfam" id="PF16344">
    <property type="entry name" value="FecR_C"/>
    <property type="match status" value="1"/>
</dbReference>
<name>A0ABZ0FXT4_9BACT</name>
<dbReference type="Proteomes" id="UP001302374">
    <property type="component" value="Chromosome"/>
</dbReference>
<proteinExistence type="predicted"/>
<dbReference type="Gene3D" id="2.60.120.1440">
    <property type="match status" value="1"/>
</dbReference>
<dbReference type="PANTHER" id="PTHR30273:SF2">
    <property type="entry name" value="PROTEIN FECR"/>
    <property type="match status" value="1"/>
</dbReference>
<dbReference type="InterPro" id="IPR032508">
    <property type="entry name" value="FecR_C"/>
</dbReference>
<reference evidence="4 5" key="1">
    <citation type="submission" date="2019-09" db="EMBL/GenBank/DDBJ databases">
        <title>Butyricimonas paravirosa DSM 105722 (=214-4 = JCM 18677 = CCUG 65563).</title>
        <authorList>
            <person name="Le Roy T."/>
            <person name="Cani P.D."/>
        </authorList>
    </citation>
    <scope>NUCLEOTIDE SEQUENCE [LARGE SCALE GENOMIC DNA]</scope>
    <source>
        <strain evidence="4 5">DSM 105722</strain>
    </source>
</reference>
<accession>A0ABZ0FXT4</accession>
<protein>
    <submittedName>
        <fullName evidence="4">DUF4974 domain-containing protein</fullName>
    </submittedName>
</protein>
<evidence type="ECO:0000259" key="3">
    <source>
        <dbReference type="Pfam" id="PF16344"/>
    </source>
</evidence>
<gene>
    <name evidence="4" type="ORF">F1644_14535</name>
</gene>
<keyword evidence="1" id="KW-0472">Membrane</keyword>
<dbReference type="EMBL" id="CP043839">
    <property type="protein sequence ID" value="WOF13405.1"/>
    <property type="molecule type" value="Genomic_DNA"/>
</dbReference>
<dbReference type="InterPro" id="IPR012373">
    <property type="entry name" value="Ferrdict_sens_TM"/>
</dbReference>
<feature type="domain" description="FecR protein" evidence="2">
    <location>
        <begin position="182"/>
        <end position="274"/>
    </location>
</feature>
<sequence length="390" mass="44956">MIIDMDYKNEIGHLLQKYFSGTIMPDEQRLLDSWMKEKEEHKQLFERLRKDTRFAEEYGIFREVDTTRAWETFRVKNGLGRQRRMTTWIKYVAVIALPLLVAGVWLLYPRGGEQSIPVAQNTKIVKREVSPVLEVVGGGKVILEKEKDKMIEAGRGVDVQQSSGMLVYSDSVVSEYVDTNVLRIPKGGEFKLQLADGTRVYLNSATDLRYPVAFTGPERRVYLKGEAYFEVAKDVEHPFIVVTDDVQVRVYGTSFNVNTLGADGVRTVLVEGKVGIRGQDLDREYVLKPNELAFYDRNSRDMKIETVDPDLYTLWRKGIFVFERETLENIMNTLSLWYDMEVFFQSESAKQLHFSGHMKRYEQIEDILHAITDATGVVFTINDRTVCVSR</sequence>
<keyword evidence="1" id="KW-0812">Transmembrane</keyword>
<evidence type="ECO:0000256" key="1">
    <source>
        <dbReference type="SAM" id="Phobius"/>
    </source>
</evidence>